<accession>A0A178IE59</accession>
<proteinExistence type="predicted"/>
<sequence length="114" mass="11835">MIAFLASLFTLPEWAATTASAAITDGSSLGVPLILAQVPSQVKTGFQYGLGLLFMIGFIWGVINIWGGADRLKKGDADGKMGIVSGIIIAGAAAIMTAMFYIFGMSDGALTPQF</sequence>
<organism evidence="3 4">
    <name type="scientific">Termitidicoccus mucosus</name>
    <dbReference type="NCBI Taxonomy" id="1184151"/>
    <lineage>
        <taxon>Bacteria</taxon>
        <taxon>Pseudomonadati</taxon>
        <taxon>Verrucomicrobiota</taxon>
        <taxon>Opitutia</taxon>
        <taxon>Opitutales</taxon>
        <taxon>Opitutaceae</taxon>
        <taxon>Termitidicoccus</taxon>
    </lineage>
</organism>
<reference evidence="3 4" key="1">
    <citation type="submission" date="2016-01" db="EMBL/GenBank/DDBJ databases">
        <title>High potential of lignocellulose degradation of a new Verrucomicrobia species.</title>
        <authorList>
            <person name="Wang Y."/>
            <person name="Shi Y."/>
            <person name="Qiu Z."/>
            <person name="Liu S."/>
            <person name="Yang H."/>
        </authorList>
    </citation>
    <scope>NUCLEOTIDE SEQUENCE [LARGE SCALE GENOMIC DNA]</scope>
    <source>
        <strain evidence="3 4">TSB47</strain>
    </source>
</reference>
<evidence type="ECO:0000313" key="4">
    <source>
        <dbReference type="Proteomes" id="UP000078486"/>
    </source>
</evidence>
<feature type="chain" id="PRO_5012701015" evidence="2">
    <location>
        <begin position="16"/>
        <end position="114"/>
    </location>
</feature>
<evidence type="ECO:0000313" key="3">
    <source>
        <dbReference type="EMBL" id="OAM87911.1"/>
    </source>
</evidence>
<keyword evidence="4" id="KW-1185">Reference proteome</keyword>
<protein>
    <submittedName>
        <fullName evidence="3">Uncharacterized protein</fullName>
    </submittedName>
</protein>
<name>A0A178IE59_9BACT</name>
<evidence type="ECO:0000256" key="2">
    <source>
        <dbReference type="SAM" id="SignalP"/>
    </source>
</evidence>
<feature type="signal peptide" evidence="2">
    <location>
        <begin position="1"/>
        <end position="15"/>
    </location>
</feature>
<dbReference type="AlphaFoldDB" id="A0A178IE59"/>
<keyword evidence="1" id="KW-0472">Membrane</keyword>
<keyword evidence="1" id="KW-1133">Transmembrane helix</keyword>
<dbReference type="Proteomes" id="UP000078486">
    <property type="component" value="Unassembled WGS sequence"/>
</dbReference>
<dbReference type="EMBL" id="LRRQ01000153">
    <property type="protein sequence ID" value="OAM87911.1"/>
    <property type="molecule type" value="Genomic_DNA"/>
</dbReference>
<evidence type="ECO:0000256" key="1">
    <source>
        <dbReference type="SAM" id="Phobius"/>
    </source>
</evidence>
<gene>
    <name evidence="3" type="ORF">AW736_19795</name>
</gene>
<comment type="caution">
    <text evidence="3">The sequence shown here is derived from an EMBL/GenBank/DDBJ whole genome shotgun (WGS) entry which is preliminary data.</text>
</comment>
<dbReference type="STRING" id="1184151.AW736_19795"/>
<feature type="transmembrane region" description="Helical" evidence="1">
    <location>
        <begin position="81"/>
        <end position="104"/>
    </location>
</feature>
<feature type="transmembrane region" description="Helical" evidence="1">
    <location>
        <begin position="45"/>
        <end position="69"/>
    </location>
</feature>
<keyword evidence="2" id="KW-0732">Signal</keyword>
<keyword evidence="1" id="KW-0812">Transmembrane</keyword>